<keyword evidence="1" id="KW-1133">Transmembrane helix</keyword>
<proteinExistence type="predicted"/>
<feature type="transmembrane region" description="Helical" evidence="1">
    <location>
        <begin position="82"/>
        <end position="100"/>
    </location>
</feature>
<feature type="transmembrane region" description="Helical" evidence="1">
    <location>
        <begin position="42"/>
        <end position="61"/>
    </location>
</feature>
<reference evidence="2 3" key="1">
    <citation type="submission" date="2019-10" db="EMBL/GenBank/DDBJ databases">
        <title>Genome sequence of Phaeocystidibacter marisrubri JCM30614 (type strain).</title>
        <authorList>
            <person name="Bowman J.P."/>
        </authorList>
    </citation>
    <scope>NUCLEOTIDE SEQUENCE [LARGE SCALE GENOMIC DNA]</scope>
    <source>
        <strain evidence="2 3">JCM 30614</strain>
    </source>
</reference>
<evidence type="ECO:0000313" key="2">
    <source>
        <dbReference type="EMBL" id="KAB2815058.1"/>
    </source>
</evidence>
<evidence type="ECO:0000313" key="3">
    <source>
        <dbReference type="Proteomes" id="UP000484164"/>
    </source>
</evidence>
<keyword evidence="3" id="KW-1185">Reference proteome</keyword>
<dbReference type="RefSeq" id="WP_151694096.1">
    <property type="nucleotide sequence ID" value="NZ_BMGX01000001.1"/>
</dbReference>
<protein>
    <recommendedName>
        <fullName evidence="4">PAP2 family protein</fullName>
    </recommendedName>
</protein>
<gene>
    <name evidence="2" type="ORF">F8C82_13225</name>
</gene>
<dbReference type="OrthoDB" id="9786064at2"/>
<sequence>MSRRFAQILSYALHPAFIPTLATFFVLWAHPSMFAEYQVMQIVGFMFIATYLLPALFSLLLKQLGVIQSLHMSEPKDRRYPFLISITFFLFAANSLQPWQGVPMELPLLLISSAITIFIFYILLRWTKLSVHLAGMGGLLAVLLFTAHRYEVQILPLLALVFVLTGMLASARLMLKAHTPLQVYVGFSVGFGITLLCLNALSLAGI</sequence>
<organism evidence="2 3">
    <name type="scientific">Phaeocystidibacter marisrubri</name>
    <dbReference type="NCBI Taxonomy" id="1577780"/>
    <lineage>
        <taxon>Bacteria</taxon>
        <taxon>Pseudomonadati</taxon>
        <taxon>Bacteroidota</taxon>
        <taxon>Flavobacteriia</taxon>
        <taxon>Flavobacteriales</taxon>
        <taxon>Phaeocystidibacteraceae</taxon>
        <taxon>Phaeocystidibacter</taxon>
    </lineage>
</organism>
<dbReference type="Proteomes" id="UP000484164">
    <property type="component" value="Unassembled WGS sequence"/>
</dbReference>
<feature type="transmembrane region" description="Helical" evidence="1">
    <location>
        <begin position="183"/>
        <end position="204"/>
    </location>
</feature>
<feature type="transmembrane region" description="Helical" evidence="1">
    <location>
        <begin position="131"/>
        <end position="148"/>
    </location>
</feature>
<feature type="transmembrane region" description="Helical" evidence="1">
    <location>
        <begin position="154"/>
        <end position="171"/>
    </location>
</feature>
<keyword evidence="1" id="KW-0472">Membrane</keyword>
<evidence type="ECO:0008006" key="4">
    <source>
        <dbReference type="Google" id="ProtNLM"/>
    </source>
</evidence>
<dbReference type="AlphaFoldDB" id="A0A6L3ZCV9"/>
<feature type="transmembrane region" description="Helical" evidence="1">
    <location>
        <begin position="12"/>
        <end position="30"/>
    </location>
</feature>
<name>A0A6L3ZCV9_9FLAO</name>
<keyword evidence="1" id="KW-0812">Transmembrane</keyword>
<evidence type="ECO:0000256" key="1">
    <source>
        <dbReference type="SAM" id="Phobius"/>
    </source>
</evidence>
<accession>A0A6L3ZCV9</accession>
<feature type="transmembrane region" description="Helical" evidence="1">
    <location>
        <begin position="106"/>
        <end position="124"/>
    </location>
</feature>
<dbReference type="EMBL" id="WBVQ01000003">
    <property type="protein sequence ID" value="KAB2815058.1"/>
    <property type="molecule type" value="Genomic_DNA"/>
</dbReference>
<comment type="caution">
    <text evidence="2">The sequence shown here is derived from an EMBL/GenBank/DDBJ whole genome shotgun (WGS) entry which is preliminary data.</text>
</comment>